<evidence type="ECO:0000313" key="2">
    <source>
        <dbReference type="EMBL" id="MBD8062173.1"/>
    </source>
</evidence>
<dbReference type="SUPFAM" id="SSF56112">
    <property type="entry name" value="Protein kinase-like (PK-like)"/>
    <property type="match status" value="1"/>
</dbReference>
<dbReference type="Pfam" id="PF01636">
    <property type="entry name" value="APH"/>
    <property type="match status" value="1"/>
</dbReference>
<sequence length="209" mass="22724">MADPLRHDTEVGALRALAGSGLPVPALVEVAPGSILMTYLPGERLDRLDAQRQLDGLTASSGLLRQLHQMPLPAGLPKAPDDELIIRRYRDAGGPPLPLRIPPAHRPVFCHGDWTNGNLLVTDTEITGVVDWEAAHIGDPLRELSRAAWGASLNDPRSFDALVDGYGADRADVMAWTPVHAAELWLWFVEAGPPEYLASLTQRLTNWPA</sequence>
<evidence type="ECO:0000259" key="1">
    <source>
        <dbReference type="Pfam" id="PF01636"/>
    </source>
</evidence>
<dbReference type="InterPro" id="IPR002575">
    <property type="entry name" value="Aminoglycoside_PTrfase"/>
</dbReference>
<organism evidence="2 3">
    <name type="scientific">Oceanitalea stevensii</name>
    <dbReference type="NCBI Taxonomy" id="2763072"/>
    <lineage>
        <taxon>Bacteria</taxon>
        <taxon>Bacillati</taxon>
        <taxon>Actinomycetota</taxon>
        <taxon>Actinomycetes</taxon>
        <taxon>Micrococcales</taxon>
        <taxon>Bogoriellaceae</taxon>
        <taxon>Georgenia</taxon>
    </lineage>
</organism>
<dbReference type="Proteomes" id="UP000661894">
    <property type="component" value="Unassembled WGS sequence"/>
</dbReference>
<dbReference type="Gene3D" id="3.90.1200.10">
    <property type="match status" value="1"/>
</dbReference>
<dbReference type="InterPro" id="IPR051678">
    <property type="entry name" value="AGP_Transferase"/>
</dbReference>
<dbReference type="PANTHER" id="PTHR21310">
    <property type="entry name" value="AMINOGLYCOSIDE PHOSPHOTRANSFERASE-RELATED-RELATED"/>
    <property type="match status" value="1"/>
</dbReference>
<feature type="domain" description="Aminoglycoside phosphotransferase" evidence="1">
    <location>
        <begin position="10"/>
        <end position="175"/>
    </location>
</feature>
<name>A0ABR8Z2E6_9MICO</name>
<dbReference type="RefSeq" id="WP_251839295.1">
    <property type="nucleotide sequence ID" value="NZ_JACSPO010000003.1"/>
</dbReference>
<accession>A0ABR8Z2E6</accession>
<comment type="caution">
    <text evidence="2">The sequence shown here is derived from an EMBL/GenBank/DDBJ whole genome shotgun (WGS) entry which is preliminary data.</text>
</comment>
<dbReference type="InterPro" id="IPR011009">
    <property type="entry name" value="Kinase-like_dom_sf"/>
</dbReference>
<gene>
    <name evidence="2" type="ORF">H9624_07535</name>
</gene>
<evidence type="ECO:0000313" key="3">
    <source>
        <dbReference type="Proteomes" id="UP000661894"/>
    </source>
</evidence>
<proteinExistence type="predicted"/>
<protein>
    <submittedName>
        <fullName evidence="2">Phosphotransferase</fullName>
    </submittedName>
</protein>
<reference evidence="2 3" key="1">
    <citation type="submission" date="2020-08" db="EMBL/GenBank/DDBJ databases">
        <title>A Genomic Blueprint of the Chicken Gut Microbiome.</title>
        <authorList>
            <person name="Gilroy R."/>
            <person name="Ravi A."/>
            <person name="Getino M."/>
            <person name="Pursley I."/>
            <person name="Horton D.L."/>
            <person name="Alikhan N.-F."/>
            <person name="Baker D."/>
            <person name="Gharbi K."/>
            <person name="Hall N."/>
            <person name="Watson M."/>
            <person name="Adriaenssens E.M."/>
            <person name="Foster-Nyarko E."/>
            <person name="Jarju S."/>
            <person name="Secka A."/>
            <person name="Antonio M."/>
            <person name="Oren A."/>
            <person name="Chaudhuri R."/>
            <person name="La Ragione R.M."/>
            <person name="Hildebrand F."/>
            <person name="Pallen M.J."/>
        </authorList>
    </citation>
    <scope>NUCLEOTIDE SEQUENCE [LARGE SCALE GENOMIC DNA]</scope>
    <source>
        <strain evidence="2 3">Sa1BUA1</strain>
    </source>
</reference>
<keyword evidence="3" id="KW-1185">Reference proteome</keyword>
<dbReference type="EMBL" id="JACSPO010000003">
    <property type="protein sequence ID" value="MBD8062173.1"/>
    <property type="molecule type" value="Genomic_DNA"/>
</dbReference>